<feature type="transmembrane region" description="Helical" evidence="8">
    <location>
        <begin position="2251"/>
        <end position="2271"/>
    </location>
</feature>
<feature type="transmembrane region" description="Helical" evidence="8">
    <location>
        <begin position="2183"/>
        <end position="2204"/>
    </location>
</feature>
<gene>
    <name evidence="10" type="ORF">LENED_010045</name>
</gene>
<feature type="transmembrane region" description="Helical" evidence="8">
    <location>
        <begin position="1980"/>
        <end position="2000"/>
    </location>
</feature>
<dbReference type="SMART" id="SM00642">
    <property type="entry name" value="Aamy"/>
    <property type="match status" value="1"/>
</dbReference>
<dbReference type="Pfam" id="PF08323">
    <property type="entry name" value="Glyco_transf_5"/>
    <property type="match status" value="1"/>
</dbReference>
<dbReference type="Gene3D" id="3.20.20.80">
    <property type="entry name" value="Glycosidases"/>
    <property type="match status" value="2"/>
</dbReference>
<accession>A0A1Q3ELC9</accession>
<dbReference type="EC" id="2.4.1.183" evidence="2"/>
<feature type="compositionally biased region" description="Polar residues" evidence="7">
    <location>
        <begin position="1729"/>
        <end position="1746"/>
    </location>
</feature>
<evidence type="ECO:0000313" key="10">
    <source>
        <dbReference type="EMBL" id="GAW08012.1"/>
    </source>
</evidence>
<evidence type="ECO:0000256" key="8">
    <source>
        <dbReference type="SAM" id="Phobius"/>
    </source>
</evidence>
<organism evidence="10 11">
    <name type="scientific">Lentinula edodes</name>
    <name type="common">Shiitake mushroom</name>
    <name type="synonym">Lentinus edodes</name>
    <dbReference type="NCBI Taxonomy" id="5353"/>
    <lineage>
        <taxon>Eukaryota</taxon>
        <taxon>Fungi</taxon>
        <taxon>Dikarya</taxon>
        <taxon>Basidiomycota</taxon>
        <taxon>Agaricomycotina</taxon>
        <taxon>Agaricomycetes</taxon>
        <taxon>Agaricomycetidae</taxon>
        <taxon>Agaricales</taxon>
        <taxon>Marasmiineae</taxon>
        <taxon>Omphalotaceae</taxon>
        <taxon>Lentinula</taxon>
    </lineage>
</organism>
<dbReference type="InterPro" id="IPR006047">
    <property type="entry name" value="GH13_cat_dom"/>
</dbReference>
<dbReference type="CDD" id="cd03791">
    <property type="entry name" value="GT5_Glycogen_synthase_DULL1-like"/>
    <property type="match status" value="1"/>
</dbReference>
<dbReference type="GO" id="GO:0047657">
    <property type="term" value="F:alpha-1,3-glucan synthase activity"/>
    <property type="evidence" value="ECO:0007669"/>
    <property type="project" value="UniProtKB-EC"/>
</dbReference>
<dbReference type="Pfam" id="PF26114">
    <property type="entry name" value="Ig_2_Mok13"/>
    <property type="match status" value="1"/>
</dbReference>
<comment type="similarity">
    <text evidence="1">Belongs to the glycosyltransferase group 1 family.</text>
</comment>
<evidence type="ECO:0000256" key="3">
    <source>
        <dbReference type="ARBA" id="ARBA00022676"/>
    </source>
</evidence>
<feature type="domain" description="Glycosyl hydrolase family 13 catalytic" evidence="9">
    <location>
        <begin position="142"/>
        <end position="644"/>
    </location>
</feature>
<feature type="transmembrane region" description="Helical" evidence="8">
    <location>
        <begin position="2038"/>
        <end position="2057"/>
    </location>
</feature>
<dbReference type="Pfam" id="PF00128">
    <property type="entry name" value="Alpha-amylase"/>
    <property type="match status" value="1"/>
</dbReference>
<evidence type="ECO:0000313" key="11">
    <source>
        <dbReference type="Proteomes" id="UP000188533"/>
    </source>
</evidence>
<dbReference type="PANTHER" id="PTHR47182">
    <property type="entry name" value="CELL WALL ALPHA-1,3-GLUCAN SYNTHASE AGS1-RELATED"/>
    <property type="match status" value="1"/>
</dbReference>
<evidence type="ECO:0000256" key="2">
    <source>
        <dbReference type="ARBA" id="ARBA00012688"/>
    </source>
</evidence>
<evidence type="ECO:0000256" key="7">
    <source>
        <dbReference type="SAM" id="MobiDB-lite"/>
    </source>
</evidence>
<dbReference type="FunFam" id="3.40.50.2000:FF:000157">
    <property type="entry name" value="Alpha-1,3-glucan synthase, variant"/>
    <property type="match status" value="1"/>
</dbReference>
<keyword evidence="3" id="KW-0328">Glycosyltransferase</keyword>
<feature type="transmembrane region" description="Helical" evidence="8">
    <location>
        <begin position="2291"/>
        <end position="2313"/>
    </location>
</feature>
<dbReference type="PANTHER" id="PTHR47182:SF2">
    <property type="entry name" value="CELL WALL ALPHA-1,3-GLUCAN SYNTHASE AGS1"/>
    <property type="match status" value="1"/>
</dbReference>
<evidence type="ECO:0000256" key="4">
    <source>
        <dbReference type="ARBA" id="ARBA00022679"/>
    </source>
</evidence>
<dbReference type="InterPro" id="IPR058654">
    <property type="entry name" value="Mok11-14/Ags1-like_TM"/>
</dbReference>
<feature type="transmembrane region" description="Helical" evidence="8">
    <location>
        <begin position="2012"/>
        <end position="2031"/>
    </location>
</feature>
<dbReference type="Pfam" id="PF26122">
    <property type="entry name" value="CBM_Mok13"/>
    <property type="match status" value="1"/>
</dbReference>
<evidence type="ECO:0000256" key="1">
    <source>
        <dbReference type="ARBA" id="ARBA00006122"/>
    </source>
</evidence>
<feature type="transmembrane region" description="Helical" evidence="8">
    <location>
        <begin position="2375"/>
        <end position="2394"/>
    </location>
</feature>
<keyword evidence="8" id="KW-0812">Transmembrane</keyword>
<keyword evidence="4 10" id="KW-0808">Transferase</keyword>
<evidence type="ECO:0000259" key="9">
    <source>
        <dbReference type="SMART" id="SM00642"/>
    </source>
</evidence>
<dbReference type="InterPro" id="IPR058658">
    <property type="entry name" value="Mok11-13/Ags1-like_Ig_2"/>
</dbReference>
<sequence length="2402" mass="268545">MRTPEMLRFLNSQSHKNHRKTRCYSERFRHDRFYNIGAGLDFKFKTLSRNWLFDVNVTIFLPAQSLPLPSFYLRAMGAFAFAVGALALFSSLVKASPYRDDLTAWNLNTNKDATDPTQYSTTRSNTTYTPSPDNWRSLPVYTILLDKWADGDPSNNDYFGTMYEWDYRETQLRFGGDLKGLVARLGYLKNMGIKVIYISGTPFLNMLWQADSYSPLDMTVLDPHWGTWDDWVAAIDEIHAQGMYFMADLTVGTMGDLLGFTGFLNTSAPFTVNEYGAEYTYPNYIPWNFSEYRDFSVGNTKNTSCVMPTFYDDDGSVIDPDTIGATYCMESDFDQYGDMEAFGVHPDWQRQLSKFASVQDRLREWRPEVMSKLTTFSCMVIKALDIDAIRIDKATQVTVDALATWASTTRQCAYDLGKTNFFIPGEVTGGDTFGSIYIGRGRTPSQRLQNITAVAELTSDQSQYFLRDNGTVALDGCAFHYSIYRSLTRFLGMDGNLAVAYDVDINFVTAWNEIFVDNDLINSQTNKVDPRHMYGTSNFDVFRWPSLANGTQRSALGTFVTSLVMPGIVMYYYGEEQAFYIYDDTANNYLYGRQAMPGNLAWKRHGCYQLGSQQYYNMPLDKSTLGCHDDWNALDHFDPTADSRRLFAQFNYLRSQFVALQDGYTLTELGNWTYYIQREGSNNTATEMGLWSISRAEMSGVQNLTGTNTNAVWMFFTNENSTNTWTYDCNDTLWISSPYESGTVVQNLFYPYETYTLEQSSSSFNNDSQAPWFGCLGSITMDGYGFKALVPVANWLSPPPALTAFTPGHDYRINSETSGTSVDISLEFSTEMDCNSVTNSITLAMSSSSTGSIPTISNANCANMNSSANVVVQGVSRTQWVWNATLTNFGDGILNITVNNPSSSSGNSTGTTDVLLLRKGLPGNVMVFPDNDYNASALTKNGDDYIFTHSAYGADMFRYSWNFGQNWTNWTNWEDTTTLDLSSFADANLFWDGDHVVVQYWSAATLSSSHVVHSDYGWSGYARRVPQLIATGVFNEWGSNKGIANTFSQSADGLWEFTFMYYWPSYFQVNVWGEDNYFYGDTDGDGVLDRLPPNSAAANYLNMSAPPLPHLSWTVFIDDSTMTWYLEPHGREGVAATLYALLVSIPLITGTLAVLIFMWSFYGIRYNQYGVKAKTSYFPILGALGGKSDAKDGAVVSEKKVHRQNMDIIGWPEDKNKRRKVLIATLEYEIIDWKLKVKIGGLGVMSSLIGKAMSDVDLLWVVPKVKDIEYPAGDPADPIEVIIFGEPYLIEVETHTLDNITYVILDSPVFRAQTKADPYPARMDDLSSAIFYSTWNQAIAATVRRNPTVDIYHVNDYHGALAPIYLLPKVLPVCLSLHNAEFQGLWPLRTKEEMKEVCSAFNISKEHCTKYVQFGNTFNLLHAAASFISVHQKSIGVAGVSDKYGKRSWARYPALWTLKHVDSLPNPDPTDIAALDESPTDAKKVQIDQSAEAARPEHKRQAQEWAGLKQDPDADLFVFVGRWSKQKGVDLIADVMPSLLEKRPSIQLITVGPVIDLYGRFAAEKLARLMELYPDRVYSKPEFTALPPFLFSGADFALIPSRDEPFGLVAVEFGRKGALGVGSRLGGLGLMPGWWFPVESSSTAHMLSQLTKTIKMALKSTEDERALLRARSAVQRFPVVEWRQRMEDFHRRSIIASRDLAGADAWRESDCDGGTGGLRPMADTDDWNPVNQSQPSQPAWDQQSGLASPMGSPRLNNSADSLAMDDPAHAPPRLLNANSVGDEGDSVSHGSHNSSADYDDFLSRANRIIARDQRNAPDPFLEAPNGDFKRPARPFSSHSRNSSASSLADVADEHSSSPLNKAIASFTDADGGVAADFVQKLQELNAKNSEHELSIEKYLTKSEEVFFGKVKKDKLDSAASLRSSQRDSVWGTPDPSLYSRPSSPMGDGVGHADWETTLPQPEQVPMTGLQIFMAREIGGWPLYTIIIALGQTLCATSFQITLLTGHNWQSSAQLYIIGSIFLVASAVWYPLFRFKPSVYVLAAPWVFFGVAFFLIGLPSISSALNPSHKILSNVATWFYAVGSAAAFLFFGLNFGEEAGAATEVWMLRACIVQGSQQIWVAALWYWGYKLNTESDNYTPPWWICVIVWPLAVMCFLFCYLMLYGLPEYYRQTPPKVPNFMKTLFRRKIVVWFLISVVLQTYWLSGPYGQNWYFLWNSDIPTWKTLLLVLAFFIGVWSLMLFVLTHFSKTHTWLLPVFAVGLGAPRWCQILWGTSGIATYVPWAGAGGPYLAVGLWLWLGVLDAVQGVGLGLILLQTLSRLHVTVTLAFSQVLGSAIVMIARATAPDALGPGTVFPDPGIWDPQNGLSGSPMASPMFWVCLVCQLIIVAGYFWFYRREELARP</sequence>
<dbReference type="EMBL" id="BDGU01000546">
    <property type="protein sequence ID" value="GAW08012.1"/>
    <property type="molecule type" value="Genomic_DNA"/>
</dbReference>
<dbReference type="SUPFAM" id="SSF53756">
    <property type="entry name" value="UDP-Glycosyltransferase/glycogen phosphorylase"/>
    <property type="match status" value="1"/>
</dbReference>
<reference evidence="10 11" key="1">
    <citation type="submission" date="2016-08" db="EMBL/GenBank/DDBJ databases">
        <authorList>
            <consortium name="Lentinula edodes genome sequencing consortium"/>
            <person name="Sakamoto Y."/>
            <person name="Nakade K."/>
            <person name="Sato S."/>
            <person name="Yoshida Y."/>
            <person name="Miyazaki K."/>
            <person name="Natsume S."/>
            <person name="Konno N."/>
        </authorList>
    </citation>
    <scope>NUCLEOTIDE SEQUENCE [LARGE SCALE GENOMIC DNA]</scope>
    <source>
        <strain evidence="10 11">NBRC 111202</strain>
    </source>
</reference>
<feature type="transmembrane region" description="Helical" evidence="8">
    <location>
        <begin position="2077"/>
        <end position="2095"/>
    </location>
</feature>
<feature type="transmembrane region" description="Helical" evidence="8">
    <location>
        <begin position="2140"/>
        <end position="2162"/>
    </location>
</feature>
<dbReference type="SUPFAM" id="SSF51445">
    <property type="entry name" value="(Trans)glycosidases"/>
    <property type="match status" value="1"/>
</dbReference>
<dbReference type="InterPro" id="IPR058659">
    <property type="entry name" value="Mok11-13/Ags1-like_CBM"/>
</dbReference>
<dbReference type="InterPro" id="IPR058657">
    <property type="entry name" value="Mok11-13/Ags1-like_Ig"/>
</dbReference>
<dbReference type="Pfam" id="PF26127">
    <property type="entry name" value="12TM_Mok13"/>
    <property type="match status" value="1"/>
</dbReference>
<dbReference type="STRING" id="5353.A0A1Q3ELC9"/>
<dbReference type="GO" id="GO:0070600">
    <property type="term" value="P:fungal-type cell wall (1-&gt;3)-alpha-glucan biosynthetic process"/>
    <property type="evidence" value="ECO:0007669"/>
    <property type="project" value="TreeGrafter"/>
</dbReference>
<dbReference type="Pfam" id="PF26108">
    <property type="entry name" value="GH_Mok13"/>
    <property type="match status" value="1"/>
</dbReference>
<feature type="transmembrane region" description="Helical" evidence="8">
    <location>
        <begin position="1138"/>
        <end position="1162"/>
    </location>
</feature>
<dbReference type="InterPro" id="IPR017853">
    <property type="entry name" value="GH"/>
</dbReference>
<dbReference type="GO" id="GO:0009277">
    <property type="term" value="C:fungal-type cell wall"/>
    <property type="evidence" value="ECO:0007669"/>
    <property type="project" value="TreeGrafter"/>
</dbReference>
<feature type="transmembrane region" description="Helical" evidence="8">
    <location>
        <begin position="2320"/>
        <end position="2340"/>
    </location>
</feature>
<name>A0A1Q3ELC9_LENED</name>
<dbReference type="InterPro" id="IPR001296">
    <property type="entry name" value="Glyco_trans_1"/>
</dbReference>
<evidence type="ECO:0000256" key="5">
    <source>
        <dbReference type="ARBA" id="ARBA00023316"/>
    </source>
</evidence>
<dbReference type="Pfam" id="PF00534">
    <property type="entry name" value="Glycos_transf_1"/>
    <property type="match status" value="1"/>
</dbReference>
<keyword evidence="8" id="KW-0472">Membrane</keyword>
<dbReference type="InterPro" id="IPR058655">
    <property type="entry name" value="Mok11-14/Ags1-like"/>
</dbReference>
<feature type="region of interest" description="Disordered" evidence="7">
    <location>
        <begin position="1706"/>
        <end position="1798"/>
    </location>
</feature>
<comment type="caution">
    <text evidence="10">The sequence shown here is derived from an EMBL/GenBank/DDBJ whole genome shotgun (WGS) entry which is preliminary data.</text>
</comment>
<dbReference type="Proteomes" id="UP000188533">
    <property type="component" value="Unassembled WGS sequence"/>
</dbReference>
<feature type="compositionally biased region" description="Low complexity" evidence="7">
    <location>
        <begin position="1836"/>
        <end position="1846"/>
    </location>
</feature>
<dbReference type="FunFam" id="3.40.50.2000:FF:000052">
    <property type="entry name" value="Alpha-1,3-glucan synthase Ags2"/>
    <property type="match status" value="1"/>
</dbReference>
<feature type="region of interest" description="Disordered" evidence="7">
    <location>
        <begin position="1812"/>
        <end position="1852"/>
    </location>
</feature>
<dbReference type="FunFam" id="3.20.20.80:FF:000114">
    <property type="entry name" value="Cell wall alpha-1,3-glucan synthase ags1"/>
    <property type="match status" value="1"/>
</dbReference>
<evidence type="ECO:0000256" key="6">
    <source>
        <dbReference type="ARBA" id="ARBA00048960"/>
    </source>
</evidence>
<keyword evidence="8" id="KW-1133">Transmembrane helix</keyword>
<comment type="catalytic activity">
    <reaction evidence="6">
        <text>[(1-&gt;3)-alpha-D-glucosyl](n) + UDP-alpha-D-glucose = [(1-&gt;3)-alpha-D-glucosyl](n+1) + UDP + H(+)</text>
        <dbReference type="Rhea" id="RHEA:19749"/>
        <dbReference type="Rhea" id="RHEA-COMP:11150"/>
        <dbReference type="Rhea" id="RHEA-COMP:11151"/>
        <dbReference type="ChEBI" id="CHEBI:15378"/>
        <dbReference type="ChEBI" id="CHEBI:28100"/>
        <dbReference type="ChEBI" id="CHEBI:58223"/>
        <dbReference type="ChEBI" id="CHEBI:58885"/>
        <dbReference type="EC" id="2.4.1.183"/>
    </reaction>
</comment>
<dbReference type="InterPro" id="IPR013534">
    <property type="entry name" value="Starch_synth_cat_dom"/>
</dbReference>
<reference evidence="10 11" key="2">
    <citation type="submission" date="2017-02" db="EMBL/GenBank/DDBJ databases">
        <title>A genome survey and senescence transcriptome analysis in Lentinula edodes.</title>
        <authorList>
            <person name="Sakamoto Y."/>
            <person name="Nakade K."/>
            <person name="Sato S."/>
            <person name="Yoshida Y."/>
            <person name="Miyazaki K."/>
            <person name="Natsume S."/>
            <person name="Konno N."/>
        </authorList>
    </citation>
    <scope>NUCLEOTIDE SEQUENCE [LARGE SCALE GENOMIC DNA]</scope>
    <source>
        <strain evidence="10 11">NBRC 111202</strain>
    </source>
</reference>
<feature type="transmembrane region" description="Helical" evidence="8">
    <location>
        <begin position="2224"/>
        <end position="2244"/>
    </location>
</feature>
<protein>
    <recommendedName>
        <fullName evidence="2">alpha-1,3-glucan synthase</fullName>
        <ecNumber evidence="2">2.4.1.183</ecNumber>
    </recommendedName>
</protein>
<dbReference type="Gene3D" id="3.40.50.2000">
    <property type="entry name" value="Glycogen Phosphorylase B"/>
    <property type="match status" value="2"/>
</dbReference>
<keyword evidence="11" id="KW-1185">Reference proteome</keyword>
<proteinExistence type="inferred from homology"/>
<feature type="transmembrane region" description="Helical" evidence="8">
    <location>
        <begin position="2107"/>
        <end position="2128"/>
    </location>
</feature>
<dbReference type="Pfam" id="PF26111">
    <property type="entry name" value="Ig_Mok13"/>
    <property type="match status" value="1"/>
</dbReference>
<dbReference type="InterPro" id="IPR058656">
    <property type="entry name" value="Mok11-13/Ags1-like_GH"/>
</dbReference>
<feature type="region of interest" description="Disordered" evidence="7">
    <location>
        <begin position="1923"/>
        <end position="1946"/>
    </location>
</feature>
<keyword evidence="5" id="KW-0961">Cell wall biogenesis/degradation</keyword>